<dbReference type="InterPro" id="IPR011989">
    <property type="entry name" value="ARM-like"/>
</dbReference>
<dbReference type="GO" id="GO:0051879">
    <property type="term" value="F:Hsp90 protein binding"/>
    <property type="evidence" value="ECO:0007669"/>
    <property type="project" value="TreeGrafter"/>
</dbReference>
<sequence>MAAVSRLTRALSEERASVLASEAIELAKSGRLQQASARLREAAAIGHDNADVQAAFITLHQGQSSSPLLDLCRKYAHYHDPKAGEDAVALLRSPSSPKPSPTTALECLQLVLEEPPTKLSDAQDAIVSELTRSHVQIRQHMVKRLSESTTEFFEDMFARGDESANCMRSIVLEVKLWQNEEVRLRVEDDLFVLFIAKLMESGHDHDGRALKGITLLLLADTPRLYSHIDEDAFDALLKSLDLRLPADVRGQATLVIAKFMEVAELEAQKYFSDFITSQVAKQKPEGLVISFSAAAQLFPVASNVTAQLFLTEGFLPNLMPLLEQKFSNSIVHDAFLALLNAACVEGACRKAIQQYCTTWLSDKVSNGTGRQPAIAATVLAKLRTANRGTAEGGIQAGNDNVSDLVDLFQKSLVVEDHDEKNISDSIEGLAYTSLRPEVKERLANDPKVIKTILSALEENHSSPEISIGGLSIITNLTHYQPNLSEEQQKMSQLRAYANASKPDFQVSELEDHKHVERRCTTLIKAGVTATLVKINKAPSSATIQLTNKILLSLARNPKERGTIAQQGAVRLLISHCQPQPQQKALLSSSQPKSSNVPAKPAIPHDAAHALARILISINPAHLFPSGATPHITSAIPPLASLLKQLTTEGPTLTDSGPRDLLPVFEALLALTNLASTPTSDAAKAIIRTSLSDIEDLLISTSNDRVRCAAVELVCNLVAHPEGIVLYADGSRKARERLRILIAMADVEDFKTRSAAGGALAMLTDYEEIKISIIDDAEKLERTVDVVLDMVSDKELGLKHRGFVVLSNLLQGEQGRGETFKKACIGASGVDKVKAALREVREQGILEIGVDVLKTLMGKT</sequence>
<dbReference type="GO" id="GO:0005737">
    <property type="term" value="C:cytoplasm"/>
    <property type="evidence" value="ECO:0007669"/>
    <property type="project" value="UniProtKB-SubCell"/>
</dbReference>
<dbReference type="PANTHER" id="PTHR45994:SF1">
    <property type="entry name" value="FI21225P1"/>
    <property type="match status" value="1"/>
</dbReference>
<dbReference type="PANTHER" id="PTHR45994">
    <property type="entry name" value="FI21225P1"/>
    <property type="match status" value="1"/>
</dbReference>
<evidence type="ECO:0000256" key="2">
    <source>
        <dbReference type="ARBA" id="ARBA00022490"/>
    </source>
</evidence>
<dbReference type="AlphaFoldDB" id="A0AAN7SZN7"/>
<dbReference type="InterPro" id="IPR016024">
    <property type="entry name" value="ARM-type_fold"/>
</dbReference>
<organism evidence="4 5">
    <name type="scientific">Lithohypha guttulata</name>
    <dbReference type="NCBI Taxonomy" id="1690604"/>
    <lineage>
        <taxon>Eukaryota</taxon>
        <taxon>Fungi</taxon>
        <taxon>Dikarya</taxon>
        <taxon>Ascomycota</taxon>
        <taxon>Pezizomycotina</taxon>
        <taxon>Eurotiomycetes</taxon>
        <taxon>Chaetothyriomycetidae</taxon>
        <taxon>Chaetothyriales</taxon>
        <taxon>Trichomeriaceae</taxon>
        <taxon>Lithohypha</taxon>
    </lineage>
</organism>
<dbReference type="Gene3D" id="1.25.10.10">
    <property type="entry name" value="Leucine-rich Repeat Variant"/>
    <property type="match status" value="1"/>
</dbReference>
<dbReference type="InterPro" id="IPR024660">
    <property type="entry name" value="UCS_central_dom"/>
</dbReference>
<evidence type="ECO:0000256" key="1">
    <source>
        <dbReference type="ARBA" id="ARBA00004496"/>
    </source>
</evidence>
<evidence type="ECO:0000313" key="5">
    <source>
        <dbReference type="Proteomes" id="UP001309876"/>
    </source>
</evidence>
<proteinExistence type="predicted"/>
<dbReference type="Pfam" id="PF11701">
    <property type="entry name" value="UNC45-central"/>
    <property type="match status" value="1"/>
</dbReference>
<comment type="subcellular location">
    <subcellularLocation>
        <location evidence="1">Cytoplasm</location>
    </subcellularLocation>
</comment>
<gene>
    <name evidence="4" type="primary">SHE4</name>
    <name evidence="4" type="ORF">LTR05_004744</name>
</gene>
<dbReference type="SUPFAM" id="SSF48371">
    <property type="entry name" value="ARM repeat"/>
    <property type="match status" value="2"/>
</dbReference>
<name>A0AAN7SZN7_9EURO</name>
<protein>
    <submittedName>
        <fullName evidence="4">SWI5-dependent HO expression protein 4</fullName>
    </submittedName>
</protein>
<evidence type="ECO:0000259" key="3">
    <source>
        <dbReference type="Pfam" id="PF11701"/>
    </source>
</evidence>
<feature type="domain" description="UNC-45/Cro1/She4 central" evidence="3">
    <location>
        <begin position="231"/>
        <end position="382"/>
    </location>
</feature>
<keyword evidence="2" id="KW-0963">Cytoplasm</keyword>
<dbReference type="EMBL" id="JAVRRJ010000004">
    <property type="protein sequence ID" value="KAK5085459.1"/>
    <property type="molecule type" value="Genomic_DNA"/>
</dbReference>
<dbReference type="Gene3D" id="1.25.10.100">
    <property type="match status" value="1"/>
</dbReference>
<accession>A0AAN7SZN7</accession>
<comment type="caution">
    <text evidence="4">The sequence shown here is derived from an EMBL/GenBank/DDBJ whole genome shotgun (WGS) entry which is preliminary data.</text>
</comment>
<keyword evidence="5" id="KW-1185">Reference proteome</keyword>
<dbReference type="Proteomes" id="UP001309876">
    <property type="component" value="Unassembled WGS sequence"/>
</dbReference>
<evidence type="ECO:0000313" key="4">
    <source>
        <dbReference type="EMBL" id="KAK5085459.1"/>
    </source>
</evidence>
<reference evidence="4 5" key="1">
    <citation type="submission" date="2023-08" db="EMBL/GenBank/DDBJ databases">
        <title>Black Yeasts Isolated from many extreme environments.</title>
        <authorList>
            <person name="Coleine C."/>
            <person name="Stajich J.E."/>
            <person name="Selbmann L."/>
        </authorList>
    </citation>
    <scope>NUCLEOTIDE SEQUENCE [LARGE SCALE GENOMIC DNA]</scope>
    <source>
        <strain evidence="4 5">CCFEE 5910</strain>
    </source>
</reference>